<evidence type="ECO:0000313" key="2">
    <source>
        <dbReference type="EMBL" id="TPX18661.1"/>
    </source>
</evidence>
<dbReference type="AlphaFoldDB" id="A0A507BN54"/>
<dbReference type="Proteomes" id="UP000319257">
    <property type="component" value="Unassembled WGS sequence"/>
</dbReference>
<dbReference type="RefSeq" id="XP_031000372.1">
    <property type="nucleotide sequence ID" value="XM_031136716.1"/>
</dbReference>
<feature type="chain" id="PRO_5021361450" evidence="1">
    <location>
        <begin position="21"/>
        <end position="187"/>
    </location>
</feature>
<dbReference type="InParanoid" id="A0A507BN54"/>
<sequence length="187" mass="19443">MRFNIAALFALVATTQLATAAPAPAPEPKWNDKGPEAGYKFGAVACAAGALVCNSQGYTVGAYTLGSGAFCCSTAAAAVTASQSPGWVAAWVKAANKLGDAARVIGGVYAKVGPFVAKCTATVCTMVTGRNPINNLPGLPTRSIDGPPSSEEKYLVERFALPETEFEEDDALLARYEGFELEEDDLN</sequence>
<evidence type="ECO:0000256" key="1">
    <source>
        <dbReference type="SAM" id="SignalP"/>
    </source>
</evidence>
<dbReference type="OrthoDB" id="5149907at2759"/>
<organism evidence="2 3">
    <name type="scientific">Thyridium curvatum</name>
    <dbReference type="NCBI Taxonomy" id="1093900"/>
    <lineage>
        <taxon>Eukaryota</taxon>
        <taxon>Fungi</taxon>
        <taxon>Dikarya</taxon>
        <taxon>Ascomycota</taxon>
        <taxon>Pezizomycotina</taxon>
        <taxon>Sordariomycetes</taxon>
        <taxon>Sordariomycetidae</taxon>
        <taxon>Thyridiales</taxon>
        <taxon>Thyridiaceae</taxon>
        <taxon>Thyridium</taxon>
    </lineage>
</organism>
<accession>A0A507BN54</accession>
<proteinExistence type="predicted"/>
<name>A0A507BN54_9PEZI</name>
<feature type="signal peptide" evidence="1">
    <location>
        <begin position="1"/>
        <end position="20"/>
    </location>
</feature>
<dbReference type="EMBL" id="SKBQ01000010">
    <property type="protein sequence ID" value="TPX18661.1"/>
    <property type="molecule type" value="Genomic_DNA"/>
</dbReference>
<gene>
    <name evidence="2" type="ORF">E0L32_002518</name>
</gene>
<dbReference type="GeneID" id="41969965"/>
<keyword evidence="3" id="KW-1185">Reference proteome</keyword>
<protein>
    <submittedName>
        <fullName evidence="2">Uncharacterized protein</fullName>
    </submittedName>
</protein>
<reference evidence="2 3" key="1">
    <citation type="submission" date="2019-06" db="EMBL/GenBank/DDBJ databases">
        <title>Draft genome sequence of the filamentous fungus Phialemoniopsis curvata isolated from diesel fuel.</title>
        <authorList>
            <person name="Varaljay V.A."/>
            <person name="Lyon W.J."/>
            <person name="Crouch A.L."/>
            <person name="Drake C.E."/>
            <person name="Hollomon J.M."/>
            <person name="Nadeau L.J."/>
            <person name="Nunn H.S."/>
            <person name="Stevenson B.S."/>
            <person name="Bojanowski C.L."/>
            <person name="Crookes-Goodson W.J."/>
        </authorList>
    </citation>
    <scope>NUCLEOTIDE SEQUENCE [LARGE SCALE GENOMIC DNA]</scope>
    <source>
        <strain evidence="2 3">D216</strain>
    </source>
</reference>
<evidence type="ECO:0000313" key="3">
    <source>
        <dbReference type="Proteomes" id="UP000319257"/>
    </source>
</evidence>
<comment type="caution">
    <text evidence="2">The sequence shown here is derived from an EMBL/GenBank/DDBJ whole genome shotgun (WGS) entry which is preliminary data.</text>
</comment>
<keyword evidence="1" id="KW-0732">Signal</keyword>